<evidence type="ECO:0000256" key="2">
    <source>
        <dbReference type="ARBA" id="ARBA00022801"/>
    </source>
</evidence>
<dbReference type="PANTHER" id="PTHR35527">
    <property type="entry name" value="CHOLOYLGLYCINE HYDROLASE"/>
    <property type="match status" value="1"/>
</dbReference>
<proteinExistence type="inferred from homology"/>
<dbReference type="Gene3D" id="3.60.60.10">
    <property type="entry name" value="Penicillin V Acylase, Chain A"/>
    <property type="match status" value="1"/>
</dbReference>
<gene>
    <name evidence="4" type="ORF">CTAYLR_002191</name>
</gene>
<keyword evidence="5" id="KW-1185">Reference proteome</keyword>
<dbReference type="SUPFAM" id="SSF56235">
    <property type="entry name" value="N-terminal nucleophile aminohydrolases (Ntn hydrolases)"/>
    <property type="match status" value="1"/>
</dbReference>
<keyword evidence="2" id="KW-0378">Hydrolase</keyword>
<dbReference type="GO" id="GO:0016787">
    <property type="term" value="F:hydrolase activity"/>
    <property type="evidence" value="ECO:0007669"/>
    <property type="project" value="UniProtKB-KW"/>
</dbReference>
<dbReference type="Proteomes" id="UP001230188">
    <property type="component" value="Unassembled WGS sequence"/>
</dbReference>
<reference evidence="4" key="1">
    <citation type="submission" date="2023-01" db="EMBL/GenBank/DDBJ databases">
        <title>Metagenome sequencing of chrysophaentin producing Chrysophaeum taylorii.</title>
        <authorList>
            <person name="Davison J."/>
            <person name="Bewley C."/>
        </authorList>
    </citation>
    <scope>NUCLEOTIDE SEQUENCE</scope>
    <source>
        <strain evidence="4">NIES-1699</strain>
    </source>
</reference>
<name>A0AAD7XRM4_9STRA</name>
<feature type="domain" description="Choloylglycine hydrolase/NAAA C-terminal" evidence="3">
    <location>
        <begin position="53"/>
        <end position="283"/>
    </location>
</feature>
<evidence type="ECO:0000256" key="1">
    <source>
        <dbReference type="ARBA" id="ARBA00006625"/>
    </source>
</evidence>
<comment type="caution">
    <text evidence="4">The sequence shown here is derived from an EMBL/GenBank/DDBJ whole genome shotgun (WGS) entry which is preliminary data.</text>
</comment>
<dbReference type="PANTHER" id="PTHR35527:SF2">
    <property type="entry name" value="HYDROLASE"/>
    <property type="match status" value="1"/>
</dbReference>
<dbReference type="InterPro" id="IPR029132">
    <property type="entry name" value="CBAH/NAAA_C"/>
</dbReference>
<evidence type="ECO:0000313" key="4">
    <source>
        <dbReference type="EMBL" id="KAJ8613511.1"/>
    </source>
</evidence>
<sequence length="325" mass="35247">MDSDPYRISVRTMDLGLGAFDMIVSPAGVARYGRVEFVAGVPRLPLERFQTGGLNEKGMTCDQQTLVNASYPLSAAAGSLAVTTDSFCGEVLANYGSARELEAAISNGSLAIVEGYVKETHFVARDALGESLVIEAFGRRVETLLDLNDDGVTGFGIFTNEPAIDYHITNVRHFKWKQTLANPSLVVPGDWYPDSRFLRIYLVKNGMDPPGDYTTAVQQAVHVLNTITVPMGSGQLGTDSSLGSGGEGPHDHTLYGVVYDHLDARLYYRTYRNLNLQMVDLPALLAHLETTTTTTTTDPLVLSVLSADLPWYNDATSSFAPLSGR</sequence>
<evidence type="ECO:0000313" key="5">
    <source>
        <dbReference type="Proteomes" id="UP001230188"/>
    </source>
</evidence>
<dbReference type="AlphaFoldDB" id="A0AAD7XRM4"/>
<dbReference type="Pfam" id="PF02275">
    <property type="entry name" value="CBAH"/>
    <property type="match status" value="1"/>
</dbReference>
<protein>
    <recommendedName>
        <fullName evidence="3">Choloylglycine hydrolase/NAAA C-terminal domain-containing protein</fullName>
    </recommendedName>
</protein>
<comment type="similarity">
    <text evidence="1">Belongs to the peptidase C59 family.</text>
</comment>
<evidence type="ECO:0000259" key="3">
    <source>
        <dbReference type="Pfam" id="PF02275"/>
    </source>
</evidence>
<organism evidence="4 5">
    <name type="scientific">Chrysophaeum taylorii</name>
    <dbReference type="NCBI Taxonomy" id="2483200"/>
    <lineage>
        <taxon>Eukaryota</taxon>
        <taxon>Sar</taxon>
        <taxon>Stramenopiles</taxon>
        <taxon>Ochrophyta</taxon>
        <taxon>Pelagophyceae</taxon>
        <taxon>Pelagomonadales</taxon>
        <taxon>Pelagomonadaceae</taxon>
        <taxon>Chrysophaeum</taxon>
    </lineage>
</organism>
<accession>A0AAD7XRM4</accession>
<dbReference type="InterPro" id="IPR029055">
    <property type="entry name" value="Ntn_hydrolases_N"/>
</dbReference>
<dbReference type="InterPro" id="IPR052193">
    <property type="entry name" value="Peptidase_C59"/>
</dbReference>
<dbReference type="EMBL" id="JAQMWT010000028">
    <property type="protein sequence ID" value="KAJ8613511.1"/>
    <property type="molecule type" value="Genomic_DNA"/>
</dbReference>